<dbReference type="Gene3D" id="1.10.287.950">
    <property type="entry name" value="Methyl-accepting chemotaxis protein"/>
    <property type="match status" value="1"/>
</dbReference>
<evidence type="ECO:0000313" key="9">
    <source>
        <dbReference type="EMBL" id="MFC5544882.1"/>
    </source>
</evidence>
<organism evidence="9 10">
    <name type="scientific">Marinobacter koreensis</name>
    <dbReference type="NCBI Taxonomy" id="335974"/>
    <lineage>
        <taxon>Bacteria</taxon>
        <taxon>Pseudomonadati</taxon>
        <taxon>Pseudomonadota</taxon>
        <taxon>Gammaproteobacteria</taxon>
        <taxon>Pseudomonadales</taxon>
        <taxon>Marinobacteraceae</taxon>
        <taxon>Marinobacter</taxon>
    </lineage>
</organism>
<dbReference type="EMBL" id="JBHSNL010000001">
    <property type="protein sequence ID" value="MFC5544882.1"/>
    <property type="molecule type" value="Genomic_DNA"/>
</dbReference>
<protein>
    <submittedName>
        <fullName evidence="9">Methyl-accepting chemotaxis protein</fullName>
    </submittedName>
</protein>
<evidence type="ECO:0000256" key="1">
    <source>
        <dbReference type="ARBA" id="ARBA00004370"/>
    </source>
</evidence>
<feature type="domain" description="Methyl-accepting transducer" evidence="8">
    <location>
        <begin position="55"/>
        <end position="275"/>
    </location>
</feature>
<dbReference type="InterPro" id="IPR025991">
    <property type="entry name" value="Chemoreceptor_zinc-bind_dom"/>
</dbReference>
<accession>A0ABW0RPQ4</accession>
<dbReference type="Gene3D" id="1.20.120.30">
    <property type="entry name" value="Aspartate receptor, ligand-binding domain"/>
    <property type="match status" value="1"/>
</dbReference>
<feature type="coiled-coil region" evidence="7">
    <location>
        <begin position="209"/>
        <end position="236"/>
    </location>
</feature>
<name>A0ABW0RPQ4_9GAMM</name>
<dbReference type="Pfam" id="PF00015">
    <property type="entry name" value="MCPsignal"/>
    <property type="match status" value="1"/>
</dbReference>
<comment type="subcellular location">
    <subcellularLocation>
        <location evidence="1">Membrane</location>
    </subcellularLocation>
</comment>
<dbReference type="PROSITE" id="PS50111">
    <property type="entry name" value="CHEMOTAXIS_TRANSDUC_2"/>
    <property type="match status" value="1"/>
</dbReference>
<dbReference type="Pfam" id="PF13682">
    <property type="entry name" value="CZB"/>
    <property type="match status" value="1"/>
</dbReference>
<keyword evidence="5 6" id="KW-0807">Transducer</keyword>
<evidence type="ECO:0000313" key="10">
    <source>
        <dbReference type="Proteomes" id="UP001596055"/>
    </source>
</evidence>
<evidence type="ECO:0000256" key="7">
    <source>
        <dbReference type="SAM" id="Coils"/>
    </source>
</evidence>
<dbReference type="PANTHER" id="PTHR32089:SF112">
    <property type="entry name" value="LYSOZYME-LIKE PROTEIN-RELATED"/>
    <property type="match status" value="1"/>
</dbReference>
<dbReference type="PANTHER" id="PTHR32089">
    <property type="entry name" value="METHYL-ACCEPTING CHEMOTAXIS PROTEIN MCPB"/>
    <property type="match status" value="1"/>
</dbReference>
<keyword evidence="3" id="KW-1133">Transmembrane helix</keyword>
<dbReference type="Proteomes" id="UP001596055">
    <property type="component" value="Unassembled WGS sequence"/>
</dbReference>
<keyword evidence="4" id="KW-0472">Membrane</keyword>
<evidence type="ECO:0000259" key="8">
    <source>
        <dbReference type="PROSITE" id="PS50111"/>
    </source>
</evidence>
<gene>
    <name evidence="9" type="ORF">ACFPQA_07455</name>
</gene>
<keyword evidence="7" id="KW-0175">Coiled coil</keyword>
<evidence type="ECO:0000256" key="2">
    <source>
        <dbReference type="ARBA" id="ARBA00022692"/>
    </source>
</evidence>
<comment type="caution">
    <text evidence="9">The sequence shown here is derived from an EMBL/GenBank/DDBJ whole genome shotgun (WGS) entry which is preliminary data.</text>
</comment>
<evidence type="ECO:0000256" key="4">
    <source>
        <dbReference type="ARBA" id="ARBA00023136"/>
    </source>
</evidence>
<dbReference type="SUPFAM" id="SSF58104">
    <property type="entry name" value="Methyl-accepting chemotaxis protein (MCP) signaling domain"/>
    <property type="match status" value="1"/>
</dbReference>
<keyword evidence="10" id="KW-1185">Reference proteome</keyword>
<evidence type="ECO:0000256" key="5">
    <source>
        <dbReference type="ARBA" id="ARBA00023224"/>
    </source>
</evidence>
<evidence type="ECO:0000256" key="3">
    <source>
        <dbReference type="ARBA" id="ARBA00022989"/>
    </source>
</evidence>
<dbReference type="RefSeq" id="WP_248153708.1">
    <property type="nucleotide sequence ID" value="NZ_JAKZAJ010000001.1"/>
</dbReference>
<proteinExistence type="predicted"/>
<sequence>MGFWPSSKRADALEVELLAMQDRLAEVCDKNRLLEARLDEGDQALAQSRAELQLSQRLMAGLGQFGSSLTALKGSFSELSDLLGSRRSEALRTRDESGQVRDGMASLVDRLGVARGRVASSAGQIESLEAETGSITSLVDVIDGVSDQTSLLALNASIEAARAGEHGRGFSVVATEVRNLAFRAGESTREIEGAIGRIRAQTKSVSEASKASSEEMERLAEEAETARERLLSLIGLADTSSAALGNAALLAEIELANLEELEIKLTVYQILAGLSDRRSDSLPAEDECRLGQWYYQGDGNDQYAGRMDFRAIEEPHRLVHVYAAEAVNAHYDNRPDDALKALQAMETNNLDVMTRLRRLVSGAA</sequence>
<dbReference type="SMART" id="SM00283">
    <property type="entry name" value="MA"/>
    <property type="match status" value="1"/>
</dbReference>
<keyword evidence="2" id="KW-0812">Transmembrane</keyword>
<evidence type="ECO:0000256" key="6">
    <source>
        <dbReference type="PROSITE-ProRule" id="PRU00284"/>
    </source>
</evidence>
<reference evidence="10" key="1">
    <citation type="journal article" date="2019" name="Int. J. Syst. Evol. Microbiol.">
        <title>The Global Catalogue of Microorganisms (GCM) 10K type strain sequencing project: providing services to taxonomists for standard genome sequencing and annotation.</title>
        <authorList>
            <consortium name="The Broad Institute Genomics Platform"/>
            <consortium name="The Broad Institute Genome Sequencing Center for Infectious Disease"/>
            <person name="Wu L."/>
            <person name="Ma J."/>
        </authorList>
    </citation>
    <scope>NUCLEOTIDE SEQUENCE [LARGE SCALE GENOMIC DNA]</scope>
    <source>
        <strain evidence="10">CGMCC 4.1799</strain>
    </source>
</reference>
<dbReference type="InterPro" id="IPR004089">
    <property type="entry name" value="MCPsignal_dom"/>
</dbReference>